<evidence type="ECO:0000256" key="7">
    <source>
        <dbReference type="ARBA" id="ARBA00022898"/>
    </source>
</evidence>
<keyword evidence="12" id="KW-1185">Reference proteome</keyword>
<evidence type="ECO:0000256" key="10">
    <source>
        <dbReference type="PIRSR" id="PIRSR000460-1"/>
    </source>
</evidence>
<comment type="cofactor">
    <cofactor evidence="2">
        <name>pyridoxal 5'-phosphate</name>
        <dbReference type="ChEBI" id="CHEBI:597326"/>
    </cofactor>
</comment>
<dbReference type="EC" id="2.4.1.1" evidence="4"/>
<keyword evidence="5 11" id="KW-0328">Glycosyltransferase</keyword>
<name>A0A7Y9TFR4_9BACT</name>
<dbReference type="PIRSF" id="PIRSF000460">
    <property type="entry name" value="Pprylas_GlgP"/>
    <property type="match status" value="1"/>
</dbReference>
<dbReference type="InterPro" id="IPR000811">
    <property type="entry name" value="Glyco_trans_35"/>
</dbReference>
<dbReference type="NCBIfam" id="TIGR02094">
    <property type="entry name" value="more_P_ylases"/>
    <property type="match status" value="1"/>
</dbReference>
<sequence>MILSGTALDSPSPDLSLREVAYFSMEIALSPALPTYSGGLGMLAGDTLRSAADTAAPMVAVSLAHRAGYFRQKLDAVGQQTETDVPWSPEKTLPPASQTVTITMQGRAITIRAWRFDVTGVTGHIIPVFLLDTDVEGNDPYDRRLTDHLYGGDTYYRLCQETILGIGGMTLLHALGCQPDVYHMNEGHAALLALALLEDQLKGAPLNTATEANVAAVRRQCVFTTHTPVPAGHDKFGLDQMVQVLGRDRAAALEATGCLHDNLLNMTYVALRFSRYVNGVAMQHGKVSQLMFPDYKVHAITNGVHAATWLAEPIQQLLDSEIPEWRIDNQYLRSVYGIEPDRIAACHNKGKQRLFDTVAKRTGVQFNPSVLTLGFARRVATYKRASLLLQDPVRLAKIAEKIGGLQILYAGKAHPADNAGKGLIRDVFTEAAHLRSPFLKILYLENYDWDLGAQLTQGVDVWVNTPRRPYEASGTSGMKAALNGVPSLSILDGWWIEGCAESVTGWAIEDAETEAMEAESLYTKLESAIAPLYANPTAWARMQQHCVAMNGTFFNTHRMLRQYFTNAYFPQSASTKGSAVSPILTPDSQPAPVHEHVLV</sequence>
<accession>A0A7Y9TFR4</accession>
<dbReference type="GO" id="GO:0030170">
    <property type="term" value="F:pyridoxal phosphate binding"/>
    <property type="evidence" value="ECO:0007669"/>
    <property type="project" value="InterPro"/>
</dbReference>
<dbReference type="InterPro" id="IPR052182">
    <property type="entry name" value="Glycogen/Maltodextrin_Phosph"/>
</dbReference>
<dbReference type="Pfam" id="PF00343">
    <property type="entry name" value="Phosphorylase"/>
    <property type="match status" value="1"/>
</dbReference>
<evidence type="ECO:0000313" key="11">
    <source>
        <dbReference type="EMBL" id="NYF79076.1"/>
    </source>
</evidence>
<dbReference type="SUPFAM" id="SSF53756">
    <property type="entry name" value="UDP-Glycosyltransferase/glycogen phosphorylase"/>
    <property type="match status" value="1"/>
</dbReference>
<evidence type="ECO:0000256" key="6">
    <source>
        <dbReference type="ARBA" id="ARBA00022679"/>
    </source>
</evidence>
<evidence type="ECO:0000256" key="8">
    <source>
        <dbReference type="ARBA" id="ARBA00023277"/>
    </source>
</evidence>
<evidence type="ECO:0000256" key="3">
    <source>
        <dbReference type="ARBA" id="ARBA00006047"/>
    </source>
</evidence>
<dbReference type="AlphaFoldDB" id="A0A7Y9TFR4"/>
<keyword evidence="6 11" id="KW-0808">Transferase</keyword>
<dbReference type="RefSeq" id="WP_246301633.1">
    <property type="nucleotide sequence ID" value="NZ_JACCCW010000001.1"/>
</dbReference>
<dbReference type="PANTHER" id="PTHR42655:SF1">
    <property type="entry name" value="GLYCOGEN PHOSPHORYLASE"/>
    <property type="match status" value="1"/>
</dbReference>
<comment type="similarity">
    <text evidence="3">Belongs to the glycogen phosphorylase family.</text>
</comment>
<dbReference type="PROSITE" id="PS00102">
    <property type="entry name" value="PHOSPHORYLASE"/>
    <property type="match status" value="1"/>
</dbReference>
<comment type="caution">
    <text evidence="11">The sequence shown here is derived from an EMBL/GenBank/DDBJ whole genome shotgun (WGS) entry which is preliminary data.</text>
</comment>
<dbReference type="EMBL" id="JACCCW010000001">
    <property type="protein sequence ID" value="NYF79076.1"/>
    <property type="molecule type" value="Genomic_DNA"/>
</dbReference>
<dbReference type="PANTHER" id="PTHR42655">
    <property type="entry name" value="GLYCOGEN PHOSPHORYLASE"/>
    <property type="match status" value="1"/>
</dbReference>
<dbReference type="Proteomes" id="UP000589520">
    <property type="component" value="Unassembled WGS sequence"/>
</dbReference>
<comment type="catalytic activity">
    <reaction evidence="1">
        <text>[(1-&gt;4)-alpha-D-glucosyl](n) + phosphate = [(1-&gt;4)-alpha-D-glucosyl](n-1) + alpha-D-glucose 1-phosphate</text>
        <dbReference type="Rhea" id="RHEA:41732"/>
        <dbReference type="Rhea" id="RHEA-COMP:9584"/>
        <dbReference type="Rhea" id="RHEA-COMP:9586"/>
        <dbReference type="ChEBI" id="CHEBI:15444"/>
        <dbReference type="ChEBI" id="CHEBI:43474"/>
        <dbReference type="ChEBI" id="CHEBI:58601"/>
        <dbReference type="EC" id="2.4.1.1"/>
    </reaction>
</comment>
<dbReference type="GO" id="GO:0005975">
    <property type="term" value="P:carbohydrate metabolic process"/>
    <property type="evidence" value="ECO:0007669"/>
    <property type="project" value="InterPro"/>
</dbReference>
<protein>
    <recommendedName>
        <fullName evidence="4">glycogen phosphorylase</fullName>
        <ecNumber evidence="4">2.4.1.1</ecNumber>
    </recommendedName>
</protein>
<dbReference type="GO" id="GO:0008184">
    <property type="term" value="F:glycogen phosphorylase activity"/>
    <property type="evidence" value="ECO:0007669"/>
    <property type="project" value="InterPro"/>
</dbReference>
<reference evidence="11 12" key="1">
    <citation type="submission" date="2020-07" db="EMBL/GenBank/DDBJ databases">
        <title>Genomic Encyclopedia of Type Strains, Phase IV (KMG-V): Genome sequencing to study the core and pangenomes of soil and plant-associated prokaryotes.</title>
        <authorList>
            <person name="Whitman W."/>
        </authorList>
    </citation>
    <scope>NUCLEOTIDE SEQUENCE [LARGE SCALE GENOMIC DNA]</scope>
    <source>
        <strain evidence="11 12">X4EP2</strain>
    </source>
</reference>
<comment type="function">
    <text evidence="9">Phosphorylase is an important allosteric enzyme in carbohydrate metabolism. Enzymes from different sources differ in their regulatory mechanisms and in their natural substrates. However, all known phosphorylases share catalytic and structural properties.</text>
</comment>
<proteinExistence type="inferred from homology"/>
<evidence type="ECO:0000256" key="1">
    <source>
        <dbReference type="ARBA" id="ARBA00001275"/>
    </source>
</evidence>
<gene>
    <name evidence="11" type="ORF">HDF17_001363</name>
</gene>
<evidence type="ECO:0000313" key="12">
    <source>
        <dbReference type="Proteomes" id="UP000589520"/>
    </source>
</evidence>
<dbReference type="Gene3D" id="3.40.50.2000">
    <property type="entry name" value="Glycogen Phosphorylase B"/>
    <property type="match status" value="3"/>
</dbReference>
<feature type="modified residue" description="N6-(pyridoxal phosphate)lysine" evidence="10">
    <location>
        <position position="479"/>
    </location>
</feature>
<keyword evidence="8" id="KW-0119">Carbohydrate metabolism</keyword>
<evidence type="ECO:0000256" key="9">
    <source>
        <dbReference type="ARBA" id="ARBA00025174"/>
    </source>
</evidence>
<evidence type="ECO:0000256" key="5">
    <source>
        <dbReference type="ARBA" id="ARBA00022676"/>
    </source>
</evidence>
<dbReference type="InterPro" id="IPR035090">
    <property type="entry name" value="Pyridoxal_P_attach_site"/>
</dbReference>
<evidence type="ECO:0000256" key="2">
    <source>
        <dbReference type="ARBA" id="ARBA00001933"/>
    </source>
</evidence>
<dbReference type="InterPro" id="IPR011834">
    <property type="entry name" value="Agluc_phsphrylas"/>
</dbReference>
<organism evidence="11 12">
    <name type="scientific">Granulicella arctica</name>
    <dbReference type="NCBI Taxonomy" id="940613"/>
    <lineage>
        <taxon>Bacteria</taxon>
        <taxon>Pseudomonadati</taxon>
        <taxon>Acidobacteriota</taxon>
        <taxon>Terriglobia</taxon>
        <taxon>Terriglobales</taxon>
        <taxon>Acidobacteriaceae</taxon>
        <taxon>Granulicella</taxon>
    </lineage>
</organism>
<evidence type="ECO:0000256" key="4">
    <source>
        <dbReference type="ARBA" id="ARBA00012591"/>
    </source>
</evidence>
<keyword evidence="7 10" id="KW-0663">Pyridoxal phosphate</keyword>